<dbReference type="CDD" id="cd10017">
    <property type="entry name" value="B3_DNA"/>
    <property type="match status" value="1"/>
</dbReference>
<comment type="function">
    <text evidence="8">Auxin response factors (ARFs) are transcriptional factors that bind specifically to the DNA sequence 5'-TGTCTC-3' found in the auxin-responsive promoter elements (AuxREs).</text>
</comment>
<reference evidence="13" key="2">
    <citation type="submission" date="2025-08" db="UniProtKB">
        <authorList>
            <consortium name="RefSeq"/>
        </authorList>
    </citation>
    <scope>IDENTIFICATION</scope>
</reference>
<dbReference type="Gene3D" id="2.30.30.1040">
    <property type="match status" value="1"/>
</dbReference>
<evidence type="ECO:0000256" key="9">
    <source>
        <dbReference type="SAM" id="MobiDB-lite"/>
    </source>
</evidence>
<feature type="compositionally biased region" description="Polar residues" evidence="9">
    <location>
        <begin position="20"/>
        <end position="46"/>
    </location>
</feature>
<name>A0ABM3C1V9_GOSHI</name>
<evidence type="ECO:0000256" key="5">
    <source>
        <dbReference type="ARBA" id="ARBA00023163"/>
    </source>
</evidence>
<dbReference type="PROSITE" id="PS50863">
    <property type="entry name" value="B3"/>
    <property type="match status" value="1"/>
</dbReference>
<evidence type="ECO:0000256" key="7">
    <source>
        <dbReference type="ARBA" id="ARBA00023294"/>
    </source>
</evidence>
<feature type="domain" description="TF-B3" evidence="10">
    <location>
        <begin position="161"/>
        <end position="263"/>
    </location>
</feature>
<dbReference type="Pfam" id="PF02362">
    <property type="entry name" value="B3"/>
    <property type="match status" value="1"/>
</dbReference>
<evidence type="ECO:0000313" key="13">
    <source>
        <dbReference type="RefSeq" id="XP_040973285.1"/>
    </source>
</evidence>
<dbReference type="InterPro" id="IPR053793">
    <property type="entry name" value="PB1-like"/>
</dbReference>
<dbReference type="PANTHER" id="PTHR31384">
    <property type="entry name" value="AUXIN RESPONSE FACTOR 4-RELATED"/>
    <property type="match status" value="1"/>
</dbReference>
<dbReference type="Proteomes" id="UP000818029">
    <property type="component" value="Chromosome A07"/>
</dbReference>
<sequence length="874" mass="97249">MTNTEVAMKGNCVNGRGGESFSSGYSEPNDGRNTVEGQNGHSTRQAPATDPESALYNELWHACAGPLVTVPREQDRVFYFPQGHIEQVEASTSQVADEQMPVYNLPSKILCRVINVQLKAEPDTDEVFAQVTLLPEPNQDENTVNKEPPAPQPPRFHVHSFCKTLTASDTSTHGGFSVLRRHADECLPPLDMSRQPPTQELVAKDLHGNEWRFRHIFRGQPRRHLLQSGWSVYVSSKRLVAGDAFIFLRGENGELRVGVRRAMRQQGNVPSSVISSHSMHLGVLATAWHAYMTKTIFTVYYKPRNSSQLYSCLSNFCCRTSPAEFIVPFDQYMESMKNNYSIGMRFKMRFEGEEAPEQRFTGTIVGIEDADPKKWQDSKWRCLKVRWDETSTIPRPERVSPWKIEPALAPPALNPLPMPRPKRARSNAVPSSPDSSVLTREGSSKAIVDPSPATGFSRVLQGQEFSTLRGNFAESHESDTAEKSVIWRPTVDDEKIDVVHTSRRFGSENWMSSGRHEPAAYTDLLSGFRSNADSSLGYCPPMVDQTSLASNPKRRQLLDQEGKLGSWSLMSSGLSLKLVDSNAKPSVQGSEVPYQARGNGRFSGFGEYPVLQGHRIEHPHGNWLMPPPTSSNYENPIQSRDLMPKASLGQDHENGKSREGSCKLFGIPLISNSVASEPTVSPINATNKAASHVEAAPNQARTFTFDQKSEQPKFSRLAENLSIFNEQEKSFQLGQPHTREVQSKSPSASTRSCTKVLIQGSALGRSVDLTKFNNYDELIAELDQLFEFGGELMAPKKNWLVVYTDDEGDMMLVGDDPWQEFCSMVRKIGIYTREEVQKIKPGSLNSKGEDNPVSVEGPDAKDVKCTPASSTENC</sequence>
<feature type="compositionally biased region" description="Pro residues" evidence="9">
    <location>
        <begin position="408"/>
        <end position="419"/>
    </location>
</feature>
<feature type="region of interest" description="Disordered" evidence="9">
    <location>
        <begin position="839"/>
        <end position="874"/>
    </location>
</feature>
<reference evidence="12" key="1">
    <citation type="journal article" date="2020" name="Nat. Genet.">
        <title>Genomic diversifications of five Gossypium allopolyploid species and their impact on cotton improvement.</title>
        <authorList>
            <person name="Chen Z.J."/>
            <person name="Sreedasyam A."/>
            <person name="Ando A."/>
            <person name="Song Q."/>
            <person name="De Santiago L.M."/>
            <person name="Hulse-Kemp A.M."/>
            <person name="Ding M."/>
            <person name="Ye W."/>
            <person name="Kirkbride R.C."/>
            <person name="Jenkins J."/>
            <person name="Plott C."/>
            <person name="Lovell J."/>
            <person name="Lin Y.M."/>
            <person name="Vaughn R."/>
            <person name="Liu B."/>
            <person name="Simpson S."/>
            <person name="Scheffler B.E."/>
            <person name="Wen L."/>
            <person name="Saski C.A."/>
            <person name="Grover C.E."/>
            <person name="Hu G."/>
            <person name="Conover J.L."/>
            <person name="Carlson J.W."/>
            <person name="Shu S."/>
            <person name="Boston L.B."/>
            <person name="Williams M."/>
            <person name="Peterson D.G."/>
            <person name="McGee K."/>
            <person name="Jones D.C."/>
            <person name="Wendel J.F."/>
            <person name="Stelly D.M."/>
            <person name="Grimwood J."/>
            <person name="Schmutz J."/>
        </authorList>
    </citation>
    <scope>NUCLEOTIDE SEQUENCE [LARGE SCALE GENOMIC DNA]</scope>
    <source>
        <strain evidence="12">cv. TM-1</strain>
    </source>
</reference>
<proteinExistence type="inferred from homology"/>
<keyword evidence="5 8" id="KW-0804">Transcription</keyword>
<accession>A0ABM3C1V9</accession>
<feature type="compositionally biased region" description="Polar residues" evidence="9">
    <location>
        <begin position="428"/>
        <end position="438"/>
    </location>
</feature>
<feature type="region of interest" description="Disordered" evidence="9">
    <location>
        <begin position="1"/>
        <end position="51"/>
    </location>
</feature>
<organism evidence="12 13">
    <name type="scientific">Gossypium hirsutum</name>
    <name type="common">Upland cotton</name>
    <name type="synonym">Gossypium mexicanum</name>
    <dbReference type="NCBI Taxonomy" id="3635"/>
    <lineage>
        <taxon>Eukaryota</taxon>
        <taxon>Viridiplantae</taxon>
        <taxon>Streptophyta</taxon>
        <taxon>Embryophyta</taxon>
        <taxon>Tracheophyta</taxon>
        <taxon>Spermatophyta</taxon>
        <taxon>Magnoliopsida</taxon>
        <taxon>eudicotyledons</taxon>
        <taxon>Gunneridae</taxon>
        <taxon>Pentapetalae</taxon>
        <taxon>rosids</taxon>
        <taxon>malvids</taxon>
        <taxon>Malvales</taxon>
        <taxon>Malvaceae</taxon>
        <taxon>Malvoideae</taxon>
        <taxon>Gossypium</taxon>
    </lineage>
</organism>
<keyword evidence="3 8" id="KW-0805">Transcription regulation</keyword>
<evidence type="ECO:0000256" key="8">
    <source>
        <dbReference type="RuleBase" id="RU004561"/>
    </source>
</evidence>
<comment type="subcellular location">
    <subcellularLocation>
        <location evidence="1 8">Nucleus</location>
    </subcellularLocation>
</comment>
<dbReference type="SUPFAM" id="SSF101936">
    <property type="entry name" value="DNA-binding pseudobarrel domain"/>
    <property type="match status" value="1"/>
</dbReference>
<feature type="region of interest" description="Disordered" evidence="9">
    <location>
        <begin position="408"/>
        <end position="455"/>
    </location>
</feature>
<keyword evidence="4 8" id="KW-0238">DNA-binding</keyword>
<dbReference type="InterPro" id="IPR003340">
    <property type="entry name" value="B3_DNA-bd"/>
</dbReference>
<dbReference type="RefSeq" id="XP_040973285.1">
    <property type="nucleotide sequence ID" value="XM_041117351.1"/>
</dbReference>
<dbReference type="InterPro" id="IPR044835">
    <property type="entry name" value="ARF_plant"/>
</dbReference>
<protein>
    <recommendedName>
        <fullName evidence="8">Auxin response factor</fullName>
    </recommendedName>
</protein>
<keyword evidence="6 8" id="KW-0539">Nucleus</keyword>
<evidence type="ECO:0000256" key="6">
    <source>
        <dbReference type="ARBA" id="ARBA00023242"/>
    </source>
</evidence>
<evidence type="ECO:0000256" key="4">
    <source>
        <dbReference type="ARBA" id="ARBA00023125"/>
    </source>
</evidence>
<evidence type="ECO:0000259" key="11">
    <source>
        <dbReference type="PROSITE" id="PS51745"/>
    </source>
</evidence>
<dbReference type="Gene3D" id="3.10.20.90">
    <property type="entry name" value="Phosphatidylinositol 3-kinase Catalytic Subunit, Chain A, domain 1"/>
    <property type="match status" value="1"/>
</dbReference>
<dbReference type="GeneID" id="121232023"/>
<keyword evidence="7 8" id="KW-0927">Auxin signaling pathway</keyword>
<dbReference type="Pfam" id="PF06507">
    <property type="entry name" value="ARF_AD"/>
    <property type="match status" value="1"/>
</dbReference>
<evidence type="ECO:0000256" key="2">
    <source>
        <dbReference type="ARBA" id="ARBA00007853"/>
    </source>
</evidence>
<dbReference type="Gene3D" id="2.40.330.10">
    <property type="entry name" value="DNA-binding pseudobarrel domain"/>
    <property type="match status" value="1"/>
</dbReference>
<evidence type="ECO:0000259" key="10">
    <source>
        <dbReference type="PROSITE" id="PS50863"/>
    </source>
</evidence>
<dbReference type="Pfam" id="PF02309">
    <property type="entry name" value="AUX_IAA"/>
    <property type="match status" value="1"/>
</dbReference>
<evidence type="ECO:0000256" key="3">
    <source>
        <dbReference type="ARBA" id="ARBA00023015"/>
    </source>
</evidence>
<evidence type="ECO:0000313" key="12">
    <source>
        <dbReference type="Proteomes" id="UP000818029"/>
    </source>
</evidence>
<gene>
    <name evidence="13" type="primary">LOC121232023</name>
</gene>
<dbReference type="InterPro" id="IPR010525">
    <property type="entry name" value="ARF_dom"/>
</dbReference>
<keyword evidence="12" id="KW-1185">Reference proteome</keyword>
<evidence type="ECO:0000256" key="1">
    <source>
        <dbReference type="ARBA" id="ARBA00004123"/>
    </source>
</evidence>
<dbReference type="SMART" id="SM01019">
    <property type="entry name" value="B3"/>
    <property type="match status" value="1"/>
</dbReference>
<dbReference type="SUPFAM" id="SSF54277">
    <property type="entry name" value="CAD &amp; PB1 domains"/>
    <property type="match status" value="1"/>
</dbReference>
<dbReference type="PROSITE" id="PS51745">
    <property type="entry name" value="PB1"/>
    <property type="match status" value="1"/>
</dbReference>
<dbReference type="PANTHER" id="PTHR31384:SF79">
    <property type="entry name" value="AUXIN RESPONSE FACTOR 2"/>
    <property type="match status" value="1"/>
</dbReference>
<dbReference type="InterPro" id="IPR015300">
    <property type="entry name" value="DNA-bd_pseudobarrel_sf"/>
</dbReference>
<feature type="domain" description="PB1" evidence="11">
    <location>
        <begin position="751"/>
        <end position="835"/>
    </location>
</feature>
<dbReference type="InterPro" id="IPR033389">
    <property type="entry name" value="AUX/IAA_dom"/>
</dbReference>
<comment type="subunit">
    <text evidence="8">Homodimers and heterodimers.</text>
</comment>
<comment type="similarity">
    <text evidence="2 8">Belongs to the ARF family.</text>
</comment>